<protein>
    <submittedName>
        <fullName evidence="2">Uncharacterized protein</fullName>
    </submittedName>
</protein>
<reference evidence="3" key="1">
    <citation type="submission" date="2019-04" db="EMBL/GenBank/DDBJ databases">
        <title>Friends and foes A comparative genomics studyof 23 Aspergillus species from section Flavi.</title>
        <authorList>
            <consortium name="DOE Joint Genome Institute"/>
            <person name="Kjaerbolling I."/>
            <person name="Vesth T."/>
            <person name="Frisvad J.C."/>
            <person name="Nybo J.L."/>
            <person name="Theobald S."/>
            <person name="Kildgaard S."/>
            <person name="Isbrandt T."/>
            <person name="Kuo A."/>
            <person name="Sato A."/>
            <person name="Lyhne E.K."/>
            <person name="Kogle M.E."/>
            <person name="Wiebenga A."/>
            <person name="Kun R.S."/>
            <person name="Lubbers R.J."/>
            <person name="Makela M.R."/>
            <person name="Barry K."/>
            <person name="Chovatia M."/>
            <person name="Clum A."/>
            <person name="Daum C."/>
            <person name="Haridas S."/>
            <person name="He G."/>
            <person name="LaButti K."/>
            <person name="Lipzen A."/>
            <person name="Mondo S."/>
            <person name="Riley R."/>
            <person name="Salamov A."/>
            <person name="Simmons B.A."/>
            <person name="Magnuson J.K."/>
            <person name="Henrissat B."/>
            <person name="Mortensen U.H."/>
            <person name="Larsen T.O."/>
            <person name="Devries R.P."/>
            <person name="Grigoriev I.V."/>
            <person name="Machida M."/>
            <person name="Baker S.E."/>
            <person name="Andersen M.R."/>
        </authorList>
    </citation>
    <scope>NUCLEOTIDE SEQUENCE [LARGE SCALE GENOMIC DNA]</scope>
    <source>
        <strain evidence="3">CBS 130015</strain>
    </source>
</reference>
<evidence type="ECO:0000313" key="2">
    <source>
        <dbReference type="EMBL" id="KAE8317151.1"/>
    </source>
</evidence>
<keyword evidence="3" id="KW-1185">Reference proteome</keyword>
<proteinExistence type="predicted"/>
<accession>A0A5N6W8F6</accession>
<dbReference type="EMBL" id="ML738303">
    <property type="protein sequence ID" value="KAE8317151.1"/>
    <property type="molecule type" value="Genomic_DNA"/>
</dbReference>
<evidence type="ECO:0000313" key="3">
    <source>
        <dbReference type="Proteomes" id="UP000325433"/>
    </source>
</evidence>
<organism evidence="2 3">
    <name type="scientific">Aspergillus transmontanensis</name>
    <dbReference type="NCBI Taxonomy" id="1034304"/>
    <lineage>
        <taxon>Eukaryota</taxon>
        <taxon>Fungi</taxon>
        <taxon>Dikarya</taxon>
        <taxon>Ascomycota</taxon>
        <taxon>Pezizomycotina</taxon>
        <taxon>Eurotiomycetes</taxon>
        <taxon>Eurotiomycetidae</taxon>
        <taxon>Eurotiales</taxon>
        <taxon>Aspergillaceae</taxon>
        <taxon>Aspergillus</taxon>
        <taxon>Aspergillus subgen. Circumdati</taxon>
    </lineage>
</organism>
<name>A0A5N6W8F6_9EURO</name>
<gene>
    <name evidence="2" type="ORF">BDV41DRAFT_59218</name>
</gene>
<dbReference type="Proteomes" id="UP000325433">
    <property type="component" value="Unassembled WGS sequence"/>
</dbReference>
<sequence length="55" mass="6039">MLELLNSLVWSLFADPDEDEEYPSDTQCFAGAPDGYSNNDAYPAVNSHESKSNLA</sequence>
<evidence type="ECO:0000256" key="1">
    <source>
        <dbReference type="SAM" id="MobiDB-lite"/>
    </source>
</evidence>
<feature type="region of interest" description="Disordered" evidence="1">
    <location>
        <begin position="21"/>
        <end position="55"/>
    </location>
</feature>
<dbReference type="AlphaFoldDB" id="A0A5N6W8F6"/>